<evidence type="ECO:0008006" key="3">
    <source>
        <dbReference type="Google" id="ProtNLM"/>
    </source>
</evidence>
<gene>
    <name evidence="1" type="ORF">CKU37_05030</name>
</gene>
<evidence type="ECO:0000313" key="1">
    <source>
        <dbReference type="EMBL" id="PZD56435.1"/>
    </source>
</evidence>
<sequence length="648" mass="76145">MIENFSYDFHEFDSLIKLPNNSKKIDEKINTILLQLDSKSVDEIIHITKVSNIVGDLSLGKSRDYKNLLFEKISSFVENKFDMDNKLVWKKFKEQVIILDQLYSDFITSRESYFKENPTKVEIDLSLILICIEKVLRSYNSNHIFEVTNPNESEFEESVRIRDTLKGYAGEILKYFMFSKISTRKSNKIYCRKDVDIICKHFEFYDNYESIKDVMEYFRFSQIEIKKDPHLYINIIGEEFNRRVLISNFREKGARHSRCAHLISNYRKASIEKKLDYNVNDYYNVMELERIFGEEWKSFELDGISIDYWNKAYLFVRKISNKKLVKENDINQLDKLCIVKSKTQWILEIKKSLKVSKDIAGKILDNLTFSKESYDLIDTPFIELGDNLAIIPSISQDTIGAFAIISNFSKRLNNLNDLSKKGYFLEKTISSVLHDGNLRTISNLKDSYQGENYEIDQIFAIGDIVYFVECKTLPYPYTVKEHAEQLCMIYGYLKKFERNIDYFIRNSHLFTSKLGIERVRDFKKIFITSTMLGGADNYNGIYIVDEASFSAFLRRYSPVAWDFCSGKKIFTKDIPYYNGEITNSKMNQFLKRPAPIDVMKESIRKVTINHSLCTISQYSFENQLEYISVDDLPLINKNVNFPWVNLLK</sequence>
<reference evidence="1 2" key="1">
    <citation type="submission" date="2017-08" db="EMBL/GenBank/DDBJ databases">
        <title>Streptococcus salivarius strain HS0302 Genome.</title>
        <authorList>
            <person name="Smith J."/>
            <person name="Deng P."/>
            <person name="Geng M."/>
        </authorList>
    </citation>
    <scope>NUCLEOTIDE SEQUENCE [LARGE SCALE GENOMIC DNA]</scope>
    <source>
        <strain evidence="1 2">HS0302</strain>
    </source>
</reference>
<dbReference type="Proteomes" id="UP000248776">
    <property type="component" value="Unassembled WGS sequence"/>
</dbReference>
<proteinExistence type="predicted"/>
<name>A0AA45CSP4_STRSL</name>
<dbReference type="AlphaFoldDB" id="A0AA45CSP4"/>
<accession>A0AA45CSP4</accession>
<evidence type="ECO:0000313" key="2">
    <source>
        <dbReference type="Proteomes" id="UP000248776"/>
    </source>
</evidence>
<dbReference type="RefSeq" id="WP_048790706.1">
    <property type="nucleotide sequence ID" value="NZ_JWGR01000104.1"/>
</dbReference>
<dbReference type="EMBL" id="NSIW01000008">
    <property type="protein sequence ID" value="PZD56435.1"/>
    <property type="molecule type" value="Genomic_DNA"/>
</dbReference>
<organism evidence="1 2">
    <name type="scientific">Streptococcus salivarius</name>
    <dbReference type="NCBI Taxonomy" id="1304"/>
    <lineage>
        <taxon>Bacteria</taxon>
        <taxon>Bacillati</taxon>
        <taxon>Bacillota</taxon>
        <taxon>Bacilli</taxon>
        <taxon>Lactobacillales</taxon>
        <taxon>Streptococcaceae</taxon>
        <taxon>Streptococcus</taxon>
    </lineage>
</organism>
<comment type="caution">
    <text evidence="1">The sequence shown here is derived from an EMBL/GenBank/DDBJ whole genome shotgun (WGS) entry which is preliminary data.</text>
</comment>
<protein>
    <recommendedName>
        <fullName evidence="3">NERD domain-containing protein</fullName>
    </recommendedName>
</protein>